<dbReference type="Proteomes" id="UP000217199">
    <property type="component" value="Unassembled WGS sequence"/>
</dbReference>
<gene>
    <name evidence="1" type="ORF">PNOK_0522700</name>
</gene>
<protein>
    <submittedName>
        <fullName evidence="1">Alpha beta-hydrolase</fullName>
    </submittedName>
</protein>
<dbReference type="InterPro" id="IPR029058">
    <property type="entry name" value="AB_hydrolase_fold"/>
</dbReference>
<dbReference type="GO" id="GO:0016787">
    <property type="term" value="F:hydrolase activity"/>
    <property type="evidence" value="ECO:0007669"/>
    <property type="project" value="UniProtKB-KW"/>
</dbReference>
<name>A0A286UFY7_9AGAM</name>
<accession>A0A286UFY7</accession>
<comment type="caution">
    <text evidence="1">The sequence shown here is derived from an EMBL/GenBank/DDBJ whole genome shotgun (WGS) entry which is preliminary data.</text>
</comment>
<evidence type="ECO:0000313" key="1">
    <source>
        <dbReference type="EMBL" id="PAV18385.1"/>
    </source>
</evidence>
<evidence type="ECO:0000313" key="2">
    <source>
        <dbReference type="Proteomes" id="UP000217199"/>
    </source>
</evidence>
<dbReference type="SUPFAM" id="SSF53474">
    <property type="entry name" value="alpha/beta-Hydrolases"/>
    <property type="match status" value="1"/>
</dbReference>
<reference evidence="1 2" key="1">
    <citation type="journal article" date="2017" name="Mol. Ecol.">
        <title>Comparative and population genomic landscape of Phellinus noxius: A hypervariable fungus causing root rot in trees.</title>
        <authorList>
            <person name="Chung C.L."/>
            <person name="Lee T.J."/>
            <person name="Akiba M."/>
            <person name="Lee H.H."/>
            <person name="Kuo T.H."/>
            <person name="Liu D."/>
            <person name="Ke H.M."/>
            <person name="Yokoi T."/>
            <person name="Roa M.B."/>
            <person name="Lu M.J."/>
            <person name="Chang Y.Y."/>
            <person name="Ann P.J."/>
            <person name="Tsai J.N."/>
            <person name="Chen C.Y."/>
            <person name="Tzean S.S."/>
            <person name="Ota Y."/>
            <person name="Hattori T."/>
            <person name="Sahashi N."/>
            <person name="Liou R.F."/>
            <person name="Kikuchi T."/>
            <person name="Tsai I.J."/>
        </authorList>
    </citation>
    <scope>NUCLEOTIDE SEQUENCE [LARGE SCALE GENOMIC DNA]</scope>
    <source>
        <strain evidence="1 2">FFPRI411160</strain>
    </source>
</reference>
<dbReference type="EMBL" id="NBII01000005">
    <property type="protein sequence ID" value="PAV18385.1"/>
    <property type="molecule type" value="Genomic_DNA"/>
</dbReference>
<sequence length="422" mass="48202">MAGKVKVNDEGAELSFIDSGRPLGNTYKTIVCIHGHTYHAQIFSRLFAYAEQENLRVIALNRRDYIGSSAFTATELRALHSVNDKLKNGETPSHSVMDFLRDRGLEIARFLVWVIRELQIPPISQSGDEGGLALLGWSLGNVTTLAFLSNLRTYPRDIVETLEPYLRTFVMYELPDYSLGYARPQGGYHPLEDRTIPERTRGISTGKWVASYYSHPVYSDTNLSLPFDELATARATGIFVEEDDSRDVFPSLTSLEVLQIRTPSPKEALRANTMNSFTARDFVQCADTKPHERSDKHLMRLPLEVLRHQMHHALYMGPEETLNFNAFSSDYAETSPVLEYSDDYEILLPRLKVQVLFGLASYWAVQWETWQLQKELDKVRTLNFEGMDILTRPVSFVPIPGENHFMHWDNPKKFVELCSDVI</sequence>
<dbReference type="AlphaFoldDB" id="A0A286UFY7"/>
<dbReference type="InParanoid" id="A0A286UFY7"/>
<keyword evidence="2" id="KW-1185">Reference proteome</keyword>
<dbReference type="Gene3D" id="3.40.50.1820">
    <property type="entry name" value="alpha/beta hydrolase"/>
    <property type="match status" value="1"/>
</dbReference>
<dbReference type="OrthoDB" id="3251587at2759"/>
<proteinExistence type="predicted"/>
<organism evidence="1 2">
    <name type="scientific">Pyrrhoderma noxium</name>
    <dbReference type="NCBI Taxonomy" id="2282107"/>
    <lineage>
        <taxon>Eukaryota</taxon>
        <taxon>Fungi</taxon>
        <taxon>Dikarya</taxon>
        <taxon>Basidiomycota</taxon>
        <taxon>Agaricomycotina</taxon>
        <taxon>Agaricomycetes</taxon>
        <taxon>Hymenochaetales</taxon>
        <taxon>Hymenochaetaceae</taxon>
        <taxon>Pyrrhoderma</taxon>
    </lineage>
</organism>